<proteinExistence type="predicted"/>
<dbReference type="SMART" id="SM00829">
    <property type="entry name" value="PKS_ER"/>
    <property type="match status" value="1"/>
</dbReference>
<dbReference type="InterPro" id="IPR020843">
    <property type="entry name" value="ER"/>
</dbReference>
<evidence type="ECO:0000313" key="2">
    <source>
        <dbReference type="EMBL" id="QID19027.1"/>
    </source>
</evidence>
<dbReference type="EMBL" id="CP048836">
    <property type="protein sequence ID" value="QID19027.1"/>
    <property type="molecule type" value="Genomic_DNA"/>
</dbReference>
<protein>
    <submittedName>
        <fullName evidence="2">NAD(P)-dependent alcohol dehydrogenase</fullName>
    </submittedName>
</protein>
<name>A0A6C1B6F0_9RHOO</name>
<dbReference type="AlphaFoldDB" id="A0A6C1B6F0"/>
<feature type="domain" description="Enoyl reductase (ER)" evidence="1">
    <location>
        <begin position="10"/>
        <end position="334"/>
    </location>
</feature>
<dbReference type="InterPro" id="IPR011032">
    <property type="entry name" value="GroES-like_sf"/>
</dbReference>
<dbReference type="InterPro" id="IPR036291">
    <property type="entry name" value="NAD(P)-bd_dom_sf"/>
</dbReference>
<dbReference type="SUPFAM" id="SSF51735">
    <property type="entry name" value="NAD(P)-binding Rossmann-fold domains"/>
    <property type="match status" value="1"/>
</dbReference>
<accession>A0A6C1B6F0</accession>
<organism evidence="2 3">
    <name type="scientific">Nitrogeniibacter mangrovi</name>
    <dbReference type="NCBI Taxonomy" id="2016596"/>
    <lineage>
        <taxon>Bacteria</taxon>
        <taxon>Pseudomonadati</taxon>
        <taxon>Pseudomonadota</taxon>
        <taxon>Betaproteobacteria</taxon>
        <taxon>Rhodocyclales</taxon>
        <taxon>Zoogloeaceae</taxon>
        <taxon>Nitrogeniibacter</taxon>
    </lineage>
</organism>
<dbReference type="Pfam" id="PF08240">
    <property type="entry name" value="ADH_N"/>
    <property type="match status" value="1"/>
</dbReference>
<reference evidence="2 3" key="1">
    <citation type="submission" date="2020-02" db="EMBL/GenBank/DDBJ databases">
        <title>Nitrogenibacter mangrovi gen. nov., sp. nov. isolated from mangrove sediment, a denitrifying betaproteobacterium.</title>
        <authorList>
            <person name="Liao H."/>
            <person name="Tian Y."/>
        </authorList>
    </citation>
    <scope>NUCLEOTIDE SEQUENCE [LARGE SCALE GENOMIC DNA]</scope>
    <source>
        <strain evidence="2 3">M9-3-2</strain>
    </source>
</reference>
<dbReference type="InterPro" id="IPR013154">
    <property type="entry name" value="ADH-like_N"/>
</dbReference>
<dbReference type="Gene3D" id="3.40.50.720">
    <property type="entry name" value="NAD(P)-binding Rossmann-like Domain"/>
    <property type="match status" value="1"/>
</dbReference>
<evidence type="ECO:0000313" key="3">
    <source>
        <dbReference type="Proteomes" id="UP000501991"/>
    </source>
</evidence>
<dbReference type="InterPro" id="IPR052711">
    <property type="entry name" value="Zinc_ADH-like"/>
</dbReference>
<dbReference type="InterPro" id="IPR013149">
    <property type="entry name" value="ADH-like_C"/>
</dbReference>
<evidence type="ECO:0000259" key="1">
    <source>
        <dbReference type="SMART" id="SM00829"/>
    </source>
</evidence>
<dbReference type="GO" id="GO:0016491">
    <property type="term" value="F:oxidoreductase activity"/>
    <property type="evidence" value="ECO:0007669"/>
    <property type="project" value="InterPro"/>
</dbReference>
<dbReference type="PANTHER" id="PTHR45033">
    <property type="match status" value="1"/>
</dbReference>
<dbReference type="Gene3D" id="3.90.180.10">
    <property type="entry name" value="Medium-chain alcohol dehydrogenases, catalytic domain"/>
    <property type="match status" value="1"/>
</dbReference>
<dbReference type="RefSeq" id="WP_173767237.1">
    <property type="nucleotide sequence ID" value="NZ_CP048836.1"/>
</dbReference>
<sequence length="338" mass="35369">MQAYQLTAGQSFKSLTRIDLPAPTPGPNEVQVRVKAVSLNFRDLMIADGLYPVGSDAPVIPCSDGAGEVIAIGAGVTRFQVGDVVAGSFFPDWIGGEQTPAAVARSLGANMPGMLAEEVVLPESALVRAPAHMSAREAATLPCAALTAWRSMFEVGQLKPGQRVLLLGTGGVSIWALQMAHAAGLEAIITSSSDAKLAQARALGAAATINYRDTPEWQDEVLKLTGGNGVDLVVEVGGQGTLRRSINSTCMGGMTVIIGGVSGFGGDFDPLGVILGARRMSGVFVGSRQMFEDMNRFLEISGLRPVIDRGFAFDDAAQAYEHLANGRHFGKVVIDVNA</sequence>
<dbReference type="KEGG" id="azq:G3580_16225"/>
<dbReference type="SUPFAM" id="SSF50129">
    <property type="entry name" value="GroES-like"/>
    <property type="match status" value="1"/>
</dbReference>
<keyword evidence="3" id="KW-1185">Reference proteome</keyword>
<dbReference type="CDD" id="cd08276">
    <property type="entry name" value="MDR7"/>
    <property type="match status" value="1"/>
</dbReference>
<dbReference type="Proteomes" id="UP000501991">
    <property type="component" value="Chromosome"/>
</dbReference>
<dbReference type="Pfam" id="PF00107">
    <property type="entry name" value="ADH_zinc_N"/>
    <property type="match status" value="1"/>
</dbReference>
<dbReference type="PANTHER" id="PTHR45033:SF2">
    <property type="entry name" value="ZINC-TYPE ALCOHOL DEHYDROGENASE-LIKE PROTEIN C1773.06C"/>
    <property type="match status" value="1"/>
</dbReference>
<gene>
    <name evidence="2" type="ORF">G3580_16225</name>
</gene>